<gene>
    <name evidence="1" type="ORF">FM114_09070</name>
</gene>
<dbReference type="STRING" id="1255658.FM114_09070"/>
<protein>
    <submittedName>
        <fullName evidence="1">Uncharacterized protein</fullName>
    </submittedName>
</protein>
<proteinExistence type="predicted"/>
<sequence length="43" mass="4681">MRGVVRHGDAVHQAFTHAPSVDPGNLPSCRVFVSHDGRLNPMD</sequence>
<keyword evidence="2" id="KW-1185">Reference proteome</keyword>
<dbReference type="EMBL" id="FUKQ01000035">
    <property type="protein sequence ID" value="SJN34608.1"/>
    <property type="molecule type" value="Genomic_DNA"/>
</dbReference>
<organism evidence="1 2">
    <name type="scientific">Luteococcus japonicus LSP_Lj1</name>
    <dbReference type="NCBI Taxonomy" id="1255658"/>
    <lineage>
        <taxon>Bacteria</taxon>
        <taxon>Bacillati</taxon>
        <taxon>Actinomycetota</taxon>
        <taxon>Actinomycetes</taxon>
        <taxon>Propionibacteriales</taxon>
        <taxon>Propionibacteriaceae</taxon>
        <taxon>Luteococcus</taxon>
    </lineage>
</organism>
<evidence type="ECO:0000313" key="1">
    <source>
        <dbReference type="EMBL" id="SJN34608.1"/>
    </source>
</evidence>
<reference evidence="1 2" key="1">
    <citation type="submission" date="2017-02" db="EMBL/GenBank/DDBJ databases">
        <authorList>
            <person name="Peterson S.W."/>
        </authorList>
    </citation>
    <scope>NUCLEOTIDE SEQUENCE [LARGE SCALE GENOMIC DNA]</scope>
    <source>
        <strain evidence="1 2">LSP_Lj1</strain>
    </source>
</reference>
<name>A0A1R4JRJ0_9ACTN</name>
<dbReference type="Proteomes" id="UP000188342">
    <property type="component" value="Unassembled WGS sequence"/>
</dbReference>
<accession>A0A1R4JRJ0</accession>
<dbReference type="AlphaFoldDB" id="A0A1R4JRJ0"/>
<evidence type="ECO:0000313" key="2">
    <source>
        <dbReference type="Proteomes" id="UP000188342"/>
    </source>
</evidence>